<dbReference type="InterPro" id="IPR052555">
    <property type="entry name" value="dCTP_Pyrophosphatase"/>
</dbReference>
<dbReference type="GO" id="GO:0047429">
    <property type="term" value="F:nucleoside triphosphate diphosphatase activity"/>
    <property type="evidence" value="ECO:0007669"/>
    <property type="project" value="InterPro"/>
</dbReference>
<comment type="caution">
    <text evidence="1">The sequence shown here is derived from an EMBL/GenBank/DDBJ whole genome shotgun (WGS) entry which is preliminary data.</text>
</comment>
<proteinExistence type="predicted"/>
<sequence>MNTTHLKQIMTKIIGFNHLRGWHPLPQDIAKSIVIEAAELLEHFQWDGGKNPVDKSKLDGKNITEIKFEVADVFWYLTIFCHETGIDIVDALEQKYKHNEEKYPEKMFAGKNNDEFYYAQKKKYRQKQTTIIDK</sequence>
<evidence type="ECO:0000313" key="1">
    <source>
        <dbReference type="EMBL" id="KKS94698.1"/>
    </source>
</evidence>
<dbReference type="InterPro" id="IPR025984">
    <property type="entry name" value="DCTPP"/>
</dbReference>
<evidence type="ECO:0008006" key="3">
    <source>
        <dbReference type="Google" id="ProtNLM"/>
    </source>
</evidence>
<name>A0A0G1G6V2_9BACT</name>
<dbReference type="Gene3D" id="1.10.287.1080">
    <property type="entry name" value="MazG-like"/>
    <property type="match status" value="1"/>
</dbReference>
<organism evidence="1 2">
    <name type="scientific">Candidatus Collierbacteria bacterium GW2011_GWC2_43_12</name>
    <dbReference type="NCBI Taxonomy" id="1618390"/>
    <lineage>
        <taxon>Bacteria</taxon>
        <taxon>Candidatus Collieribacteriota</taxon>
    </lineage>
</organism>
<dbReference type="EMBL" id="LCFK01000005">
    <property type="protein sequence ID" value="KKS94698.1"/>
    <property type="molecule type" value="Genomic_DNA"/>
</dbReference>
<dbReference type="Pfam" id="PF12643">
    <property type="entry name" value="MazG-like"/>
    <property type="match status" value="1"/>
</dbReference>
<protein>
    <recommendedName>
        <fullName evidence="3">MazG nucleotide pyrophosphohydrolase</fullName>
    </recommendedName>
</protein>
<dbReference type="PANTHER" id="PTHR46523:SF1">
    <property type="entry name" value="DCTP PYROPHOSPHATASE 1"/>
    <property type="match status" value="1"/>
</dbReference>
<dbReference type="GO" id="GO:0009143">
    <property type="term" value="P:nucleoside triphosphate catabolic process"/>
    <property type="evidence" value="ECO:0007669"/>
    <property type="project" value="InterPro"/>
</dbReference>
<dbReference type="PATRIC" id="fig|1618390.3.peg.190"/>
<dbReference type="CDD" id="cd11537">
    <property type="entry name" value="NTP-PPase_RS21-C6_like"/>
    <property type="match status" value="1"/>
</dbReference>
<dbReference type="AlphaFoldDB" id="A0A0G1G6V2"/>
<dbReference type="PANTHER" id="PTHR46523">
    <property type="entry name" value="DCTP PYROPHOSPHATASE 1"/>
    <property type="match status" value="1"/>
</dbReference>
<dbReference type="SUPFAM" id="SSF101386">
    <property type="entry name" value="all-alpha NTP pyrophosphatases"/>
    <property type="match status" value="1"/>
</dbReference>
<evidence type="ECO:0000313" key="2">
    <source>
        <dbReference type="Proteomes" id="UP000033980"/>
    </source>
</evidence>
<gene>
    <name evidence="1" type="ORF">UV68_C0005G0030</name>
</gene>
<dbReference type="Proteomes" id="UP000033980">
    <property type="component" value="Unassembled WGS sequence"/>
</dbReference>
<dbReference type="PIRSF" id="PIRSF029826">
    <property type="entry name" value="UCP029826_pph"/>
    <property type="match status" value="1"/>
</dbReference>
<accession>A0A0G1G6V2</accession>
<reference evidence="1 2" key="1">
    <citation type="journal article" date="2015" name="Nature">
        <title>rRNA introns, odd ribosomes, and small enigmatic genomes across a large radiation of phyla.</title>
        <authorList>
            <person name="Brown C.T."/>
            <person name="Hug L.A."/>
            <person name="Thomas B.C."/>
            <person name="Sharon I."/>
            <person name="Castelle C.J."/>
            <person name="Singh A."/>
            <person name="Wilkins M.J."/>
            <person name="Williams K.H."/>
            <person name="Banfield J.F."/>
        </authorList>
    </citation>
    <scope>NUCLEOTIDE SEQUENCE [LARGE SCALE GENOMIC DNA]</scope>
</reference>